<dbReference type="RefSeq" id="WP_189478158.1">
    <property type="nucleotide sequence ID" value="NZ_BMYM01000002.1"/>
</dbReference>
<protein>
    <recommendedName>
        <fullName evidence="1">SnoaL-like domain-containing protein</fullName>
    </recommendedName>
</protein>
<sequence length="141" mass="16003">MSEETQISNLIFEYARRIDAGDFEGVAALFKHGRISTLQGDVEGEAAILAMYRSSTRLYPNGTPKTRHLTTNLAIELDGDRARCRSYYTVMQATEDFPLQAIISGHYEDELSRLEGQWVFTRRHIGIDLLGDLSRHLLIEV</sequence>
<dbReference type="CDD" id="cd00531">
    <property type="entry name" value="NTF2_like"/>
    <property type="match status" value="1"/>
</dbReference>
<name>A0A919CMA9_9GAMM</name>
<reference evidence="2" key="2">
    <citation type="submission" date="2020-09" db="EMBL/GenBank/DDBJ databases">
        <authorList>
            <person name="Sun Q."/>
            <person name="Kim S."/>
        </authorList>
    </citation>
    <scope>NUCLEOTIDE SEQUENCE</scope>
    <source>
        <strain evidence="2">KCTC 23430</strain>
    </source>
</reference>
<reference evidence="2" key="1">
    <citation type="journal article" date="2014" name="Int. J. Syst. Evol. Microbiol.">
        <title>Complete genome sequence of Corynebacterium casei LMG S-19264T (=DSM 44701T), isolated from a smear-ripened cheese.</title>
        <authorList>
            <consortium name="US DOE Joint Genome Institute (JGI-PGF)"/>
            <person name="Walter F."/>
            <person name="Albersmeier A."/>
            <person name="Kalinowski J."/>
            <person name="Ruckert C."/>
        </authorList>
    </citation>
    <scope>NUCLEOTIDE SEQUENCE</scope>
    <source>
        <strain evidence="2">KCTC 23430</strain>
    </source>
</reference>
<evidence type="ECO:0000313" key="2">
    <source>
        <dbReference type="EMBL" id="GHD36731.1"/>
    </source>
</evidence>
<keyword evidence="3" id="KW-1185">Reference proteome</keyword>
<dbReference type="InterPro" id="IPR032710">
    <property type="entry name" value="NTF2-like_dom_sf"/>
</dbReference>
<feature type="domain" description="SnoaL-like" evidence="1">
    <location>
        <begin position="3"/>
        <end position="124"/>
    </location>
</feature>
<accession>A0A919CMA9</accession>
<organism evidence="2 3">
    <name type="scientific">Parahalioglobus pacificus</name>
    <dbReference type="NCBI Taxonomy" id="930806"/>
    <lineage>
        <taxon>Bacteria</taxon>
        <taxon>Pseudomonadati</taxon>
        <taxon>Pseudomonadota</taxon>
        <taxon>Gammaproteobacteria</taxon>
        <taxon>Cellvibrionales</taxon>
        <taxon>Halieaceae</taxon>
        <taxon>Parahalioglobus</taxon>
    </lineage>
</organism>
<evidence type="ECO:0000313" key="3">
    <source>
        <dbReference type="Proteomes" id="UP000644693"/>
    </source>
</evidence>
<dbReference type="AlphaFoldDB" id="A0A919CMA9"/>
<dbReference type="SUPFAM" id="SSF54427">
    <property type="entry name" value="NTF2-like"/>
    <property type="match status" value="1"/>
</dbReference>
<dbReference type="Gene3D" id="3.10.450.50">
    <property type="match status" value="1"/>
</dbReference>
<dbReference type="InterPro" id="IPR037401">
    <property type="entry name" value="SnoaL-like"/>
</dbReference>
<dbReference type="Pfam" id="PF13577">
    <property type="entry name" value="SnoaL_4"/>
    <property type="match status" value="1"/>
</dbReference>
<dbReference type="Proteomes" id="UP000644693">
    <property type="component" value="Unassembled WGS sequence"/>
</dbReference>
<proteinExistence type="predicted"/>
<dbReference type="EMBL" id="BMYM01000002">
    <property type="protein sequence ID" value="GHD36731.1"/>
    <property type="molecule type" value="Genomic_DNA"/>
</dbReference>
<gene>
    <name evidence="2" type="ORF">GCM10007053_25470</name>
</gene>
<evidence type="ECO:0000259" key="1">
    <source>
        <dbReference type="Pfam" id="PF13577"/>
    </source>
</evidence>
<comment type="caution">
    <text evidence="2">The sequence shown here is derived from an EMBL/GenBank/DDBJ whole genome shotgun (WGS) entry which is preliminary data.</text>
</comment>